<dbReference type="EMBL" id="LCAB01000006">
    <property type="protein sequence ID" value="KKR83324.1"/>
    <property type="molecule type" value="Genomic_DNA"/>
</dbReference>
<gene>
    <name evidence="2" type="ORF">UU29_C0006G0013</name>
</gene>
<feature type="domain" description="Helicase ATP-binding" evidence="1">
    <location>
        <begin position="73"/>
        <end position="261"/>
    </location>
</feature>
<dbReference type="InterPro" id="IPR006935">
    <property type="entry name" value="Helicase/UvrB_N"/>
</dbReference>
<dbReference type="SMART" id="SM00487">
    <property type="entry name" value="DEXDc"/>
    <property type="match status" value="1"/>
</dbReference>
<dbReference type="InterPro" id="IPR050742">
    <property type="entry name" value="Helicase_Restrict-Modif_Enz"/>
</dbReference>
<protein>
    <submittedName>
        <fullName evidence="2">Type III restriction protein res subunit</fullName>
    </submittedName>
</protein>
<dbReference type="InterPro" id="IPR014001">
    <property type="entry name" value="Helicase_ATP-bd"/>
</dbReference>
<dbReference type="Pfam" id="PF04851">
    <property type="entry name" value="ResIII"/>
    <property type="match status" value="1"/>
</dbReference>
<dbReference type="GO" id="GO:0016787">
    <property type="term" value="F:hydrolase activity"/>
    <property type="evidence" value="ECO:0007669"/>
    <property type="project" value="InterPro"/>
</dbReference>
<dbReference type="GO" id="GO:0003677">
    <property type="term" value="F:DNA binding"/>
    <property type="evidence" value="ECO:0007669"/>
    <property type="project" value="InterPro"/>
</dbReference>
<dbReference type="Gene3D" id="3.40.50.300">
    <property type="entry name" value="P-loop containing nucleotide triphosphate hydrolases"/>
    <property type="match status" value="2"/>
</dbReference>
<dbReference type="SUPFAM" id="SSF52540">
    <property type="entry name" value="P-loop containing nucleoside triphosphate hydrolases"/>
    <property type="match status" value="1"/>
</dbReference>
<accession>A0A0G0U2K2</accession>
<dbReference type="InterPro" id="IPR027417">
    <property type="entry name" value="P-loop_NTPase"/>
</dbReference>
<dbReference type="AlphaFoldDB" id="A0A0G0U2K2"/>
<dbReference type="Proteomes" id="UP000034601">
    <property type="component" value="Unassembled WGS sequence"/>
</dbReference>
<evidence type="ECO:0000313" key="2">
    <source>
        <dbReference type="EMBL" id="KKR83324.1"/>
    </source>
</evidence>
<comment type="caution">
    <text evidence="2">The sequence shown here is derived from an EMBL/GenBank/DDBJ whole genome shotgun (WGS) entry which is preliminary data.</text>
</comment>
<name>A0A0G0U2K2_9BACT</name>
<dbReference type="PROSITE" id="PS51192">
    <property type="entry name" value="HELICASE_ATP_BIND_1"/>
    <property type="match status" value="1"/>
</dbReference>
<organism evidence="2 3">
    <name type="scientific">Candidatus Daviesbacteria bacterium GW2011_GWA2_40_9</name>
    <dbReference type="NCBI Taxonomy" id="1618424"/>
    <lineage>
        <taxon>Bacteria</taxon>
        <taxon>Candidatus Daviesiibacteriota</taxon>
    </lineage>
</organism>
<sequence>MFYSAGEAGSQISYNLYALIPSDIISLMERSGEQKIRGLTGEVGGDGLLTPDLQTLLDQKQYEAAQTVLDHLERREVGSHFPIAAMATGIGKTRVEHEVIERWRSRNPGARVLFIAGTKLTLVQQAHAALIRYQEESNGGVDYVDYTESEELERDTTETEDVEEVLEIEQEDLPFYRVGRFKDKDVDVRVATIQTIQSAYKRGQLDPAEFDLVIVDEVHNIGTAQRASAVCQFPNVIGFTATPHRHSGQMKRPEQYGFEVAYNFPLPEAQESRLLPPLLGMQINTTGLVEEIPTKLNGQIDYRKLEQILKKSPELRPFIADKVANIIRDGEKEYKTVVAVNFVWEAQELAQLLNAKGIKVGVAVNQQAARQIHNEEIPALDTIERYKLAQSDPRSIQVLISPYVASEGFDAPFTEVLVWASPTDSDLRYTQYVGRLARRFEGKLFGLNLDFLYQTNQYGWSYNMGMWMKGSVRQLPSGLLYLGPEQDIAGLTELDVVQNIRRKGDSVDISDLGKGLLIDVIAGEIPLSHAGLTEVFRGGFEKLSPLALQVKTRMETEHPEYFSKRRSGPNVISIVTLEGKQAFIEEMLAAGIALQDKDIQELKDTDMALTWESVKLVFIGDGTRLSLRVKEVKERLESEYPEYFKKRMNGSFIVDAVTFEGRQIFINAMVAAGEKLKDTTIQQVREADLPLTQSILHLIFTGRESRLSSIALQVKARLEQEHPEYFEKRKNISKIIDVVTAEGRQSFIEAMIIAGVKLKEKK</sequence>
<reference evidence="2 3" key="1">
    <citation type="journal article" date="2015" name="Nature">
        <title>rRNA introns, odd ribosomes, and small enigmatic genomes across a large radiation of phyla.</title>
        <authorList>
            <person name="Brown C.T."/>
            <person name="Hug L.A."/>
            <person name="Thomas B.C."/>
            <person name="Sharon I."/>
            <person name="Castelle C.J."/>
            <person name="Singh A."/>
            <person name="Wilkins M.J."/>
            <person name="Williams K.H."/>
            <person name="Banfield J.F."/>
        </authorList>
    </citation>
    <scope>NUCLEOTIDE SEQUENCE [LARGE SCALE GENOMIC DNA]</scope>
</reference>
<evidence type="ECO:0000259" key="1">
    <source>
        <dbReference type="PROSITE" id="PS51192"/>
    </source>
</evidence>
<dbReference type="PANTHER" id="PTHR47396:SF1">
    <property type="entry name" value="ATP-DEPENDENT HELICASE IRC3-RELATED"/>
    <property type="match status" value="1"/>
</dbReference>
<evidence type="ECO:0000313" key="3">
    <source>
        <dbReference type="Proteomes" id="UP000034601"/>
    </source>
</evidence>
<dbReference type="PANTHER" id="PTHR47396">
    <property type="entry name" value="TYPE I RESTRICTION ENZYME ECOKI R PROTEIN"/>
    <property type="match status" value="1"/>
</dbReference>
<dbReference type="GO" id="GO:0005524">
    <property type="term" value="F:ATP binding"/>
    <property type="evidence" value="ECO:0007669"/>
    <property type="project" value="InterPro"/>
</dbReference>
<dbReference type="GO" id="GO:0005829">
    <property type="term" value="C:cytosol"/>
    <property type="evidence" value="ECO:0007669"/>
    <property type="project" value="TreeGrafter"/>
</dbReference>
<proteinExistence type="predicted"/>